<reference evidence="3" key="1">
    <citation type="submission" date="2022-11" db="UniProtKB">
        <authorList>
            <consortium name="WormBaseParasite"/>
        </authorList>
    </citation>
    <scope>IDENTIFICATION</scope>
</reference>
<dbReference type="AlphaFoldDB" id="A0A915HGZ6"/>
<dbReference type="WBParaSite" id="nRc.2.0.1.t00586-RA">
    <property type="protein sequence ID" value="nRc.2.0.1.t00586-RA"/>
    <property type="gene ID" value="nRc.2.0.1.g00586"/>
</dbReference>
<organism evidence="2 3">
    <name type="scientific">Romanomermis culicivorax</name>
    <name type="common">Nematode worm</name>
    <dbReference type="NCBI Taxonomy" id="13658"/>
    <lineage>
        <taxon>Eukaryota</taxon>
        <taxon>Metazoa</taxon>
        <taxon>Ecdysozoa</taxon>
        <taxon>Nematoda</taxon>
        <taxon>Enoplea</taxon>
        <taxon>Dorylaimia</taxon>
        <taxon>Mermithida</taxon>
        <taxon>Mermithoidea</taxon>
        <taxon>Mermithidae</taxon>
        <taxon>Romanomermis</taxon>
    </lineage>
</organism>
<proteinExistence type="predicted"/>
<evidence type="ECO:0000256" key="1">
    <source>
        <dbReference type="SAM" id="MobiDB-lite"/>
    </source>
</evidence>
<evidence type="ECO:0000313" key="3">
    <source>
        <dbReference type="WBParaSite" id="nRc.2.0.1.t00586-RA"/>
    </source>
</evidence>
<evidence type="ECO:0000313" key="2">
    <source>
        <dbReference type="Proteomes" id="UP000887565"/>
    </source>
</evidence>
<keyword evidence="2" id="KW-1185">Reference proteome</keyword>
<protein>
    <submittedName>
        <fullName evidence="3">Uncharacterized protein</fullName>
    </submittedName>
</protein>
<feature type="region of interest" description="Disordered" evidence="1">
    <location>
        <begin position="1"/>
        <end position="27"/>
    </location>
</feature>
<sequence>MSIKTGGTGQSKKRKGREEAEDSNSDLDLDMSCLMTGDFKCDKEKMLEFKYWTYKDSRENDEGLTTLVMAPSFLAKKPEMRAKWRVVLNSRTYIMEYPPA</sequence>
<name>A0A915HGZ6_ROMCU</name>
<dbReference type="Proteomes" id="UP000887565">
    <property type="component" value="Unplaced"/>
</dbReference>
<accession>A0A915HGZ6</accession>